<evidence type="ECO:0000313" key="3">
    <source>
        <dbReference type="Proteomes" id="UP000656042"/>
    </source>
</evidence>
<accession>A0A8J3C2I1</accession>
<evidence type="ECO:0000256" key="1">
    <source>
        <dbReference type="SAM" id="MobiDB-lite"/>
    </source>
</evidence>
<organism evidence="2 3">
    <name type="scientific">Mangrovihabitans endophyticus</name>
    <dbReference type="NCBI Taxonomy" id="1751298"/>
    <lineage>
        <taxon>Bacteria</taxon>
        <taxon>Bacillati</taxon>
        <taxon>Actinomycetota</taxon>
        <taxon>Actinomycetes</taxon>
        <taxon>Micromonosporales</taxon>
        <taxon>Micromonosporaceae</taxon>
        <taxon>Mangrovihabitans</taxon>
    </lineage>
</organism>
<keyword evidence="3" id="KW-1185">Reference proteome</keyword>
<feature type="compositionally biased region" description="Basic and acidic residues" evidence="1">
    <location>
        <begin position="1"/>
        <end position="50"/>
    </location>
</feature>
<gene>
    <name evidence="2" type="ORF">GCM10012284_38880</name>
</gene>
<evidence type="ECO:0000313" key="2">
    <source>
        <dbReference type="EMBL" id="GGL00615.1"/>
    </source>
</evidence>
<dbReference type="AlphaFoldDB" id="A0A8J3C2I1"/>
<reference evidence="2" key="1">
    <citation type="journal article" date="2014" name="Int. J. Syst. Evol. Microbiol.">
        <title>Complete genome sequence of Corynebacterium casei LMG S-19264T (=DSM 44701T), isolated from a smear-ripened cheese.</title>
        <authorList>
            <consortium name="US DOE Joint Genome Institute (JGI-PGF)"/>
            <person name="Walter F."/>
            <person name="Albersmeier A."/>
            <person name="Kalinowski J."/>
            <person name="Ruckert C."/>
        </authorList>
    </citation>
    <scope>NUCLEOTIDE SEQUENCE</scope>
    <source>
        <strain evidence="2">CGMCC 4.7299</strain>
    </source>
</reference>
<reference evidence="2" key="2">
    <citation type="submission" date="2020-09" db="EMBL/GenBank/DDBJ databases">
        <authorList>
            <person name="Sun Q."/>
            <person name="Zhou Y."/>
        </authorList>
    </citation>
    <scope>NUCLEOTIDE SEQUENCE</scope>
    <source>
        <strain evidence="2">CGMCC 4.7299</strain>
    </source>
</reference>
<dbReference type="RefSeq" id="WP_189080662.1">
    <property type="nucleotide sequence ID" value="NZ_BMMX01000018.1"/>
</dbReference>
<comment type="caution">
    <text evidence="2">The sequence shown here is derived from an EMBL/GenBank/DDBJ whole genome shotgun (WGS) entry which is preliminary data.</text>
</comment>
<proteinExistence type="predicted"/>
<sequence>MGFLERRADGVRRAADGADGVRRPADGADGVRRATDRTGDPRHQRGEGRYGLKPGPAGGSNDPLFDPTRRRAAGVPPPGGPAQTAAPDLVQPDLVQPDLVQPEPVQPEPVQPEAAPAVRPADLTDLLGSSVLHDRTQRICRAYGLLPPAGFRLSRSYQARDVGVEIAADAHGTITAVFLHFHGDDGFAHFAGEMPGAGGVAPRRAALWANLGRPQHSGDPQRDRFLGDHGPWDRWVLASHVLRAQYDLDGESLLRLTLTPPPRG</sequence>
<feature type="region of interest" description="Disordered" evidence="1">
    <location>
        <begin position="1"/>
        <end position="87"/>
    </location>
</feature>
<name>A0A8J3C2I1_9ACTN</name>
<dbReference type="Proteomes" id="UP000656042">
    <property type="component" value="Unassembled WGS sequence"/>
</dbReference>
<dbReference type="EMBL" id="BMMX01000018">
    <property type="protein sequence ID" value="GGL00615.1"/>
    <property type="molecule type" value="Genomic_DNA"/>
</dbReference>
<protein>
    <submittedName>
        <fullName evidence="2">Uncharacterized protein</fullName>
    </submittedName>
</protein>